<dbReference type="Pfam" id="PF04019">
    <property type="entry name" value="DUF359"/>
    <property type="match status" value="1"/>
</dbReference>
<dbReference type="Proteomes" id="UP000245934">
    <property type="component" value="Unassembled WGS sequence"/>
</dbReference>
<evidence type="ECO:0000256" key="5">
    <source>
        <dbReference type="ARBA" id="ARBA00023134"/>
    </source>
</evidence>
<keyword evidence="3 6" id="KW-0418">Kinase</keyword>
<feature type="binding site" evidence="6">
    <location>
        <position position="42"/>
    </location>
    <ligand>
        <name>GTP</name>
        <dbReference type="ChEBI" id="CHEBI:37565"/>
    </ligand>
</feature>
<comment type="similarity">
    <text evidence="6">Belongs to the GTP-dependent DPCK family.</text>
</comment>
<feature type="binding site" evidence="6">
    <location>
        <position position="40"/>
    </location>
    <ligand>
        <name>GTP</name>
        <dbReference type="ChEBI" id="CHEBI:37565"/>
    </ligand>
</feature>
<reference evidence="7 8" key="1">
    <citation type="submission" date="2018-05" db="EMBL/GenBank/DDBJ databases">
        <title>Draft genome of Methanospirillum stamsii Pt1.</title>
        <authorList>
            <person name="Dueholm M.S."/>
            <person name="Nielsen P.H."/>
            <person name="Bakmann L.F."/>
            <person name="Otzen D.E."/>
        </authorList>
    </citation>
    <scope>NUCLEOTIDE SEQUENCE [LARGE SCALE GENOMIC DNA]</scope>
    <source>
        <strain evidence="7 8">Pt1</strain>
    </source>
</reference>
<evidence type="ECO:0000256" key="4">
    <source>
        <dbReference type="ARBA" id="ARBA00022993"/>
    </source>
</evidence>
<dbReference type="PANTHER" id="PTHR40732">
    <property type="entry name" value="UPF0218 PROTEIN TK1697"/>
    <property type="match status" value="1"/>
</dbReference>
<evidence type="ECO:0000313" key="7">
    <source>
        <dbReference type="EMBL" id="PWR75664.1"/>
    </source>
</evidence>
<keyword evidence="2 6" id="KW-0547">Nucleotide-binding</keyword>
<dbReference type="PIRSF" id="PIRSF006533">
    <property type="entry name" value="UCP006533"/>
    <property type="match status" value="1"/>
</dbReference>
<evidence type="ECO:0000256" key="1">
    <source>
        <dbReference type="ARBA" id="ARBA00022679"/>
    </source>
</evidence>
<dbReference type="GO" id="GO:0005525">
    <property type="term" value="F:GTP binding"/>
    <property type="evidence" value="ECO:0007669"/>
    <property type="project" value="UniProtKB-UniRule"/>
</dbReference>
<comment type="caution">
    <text evidence="6">Lacks conserved residue(s) required for the propagation of feature annotation.</text>
</comment>
<keyword evidence="5 6" id="KW-0342">GTP-binding</keyword>
<dbReference type="EMBL" id="QGMZ01000008">
    <property type="protein sequence ID" value="PWR75664.1"/>
    <property type="molecule type" value="Genomic_DNA"/>
</dbReference>
<dbReference type="OrthoDB" id="15447at2157"/>
<dbReference type="GeneID" id="97609429"/>
<dbReference type="AlphaFoldDB" id="A0A2V2N6E9"/>
<comment type="function">
    <text evidence="6">Catalyzes the GTP-dependent phosphorylation of the 3'-hydroxyl group of dephosphocoenzyme A to form coenzyme A (CoA).</text>
</comment>
<gene>
    <name evidence="7" type="ORF">DLD82_03515</name>
</gene>
<dbReference type="UniPathway" id="UPA00241"/>
<name>A0A2V2N6E9_9EURY</name>
<proteinExistence type="inferred from homology"/>
<dbReference type="GO" id="GO:0016301">
    <property type="term" value="F:kinase activity"/>
    <property type="evidence" value="ECO:0007669"/>
    <property type="project" value="UniProtKB-UniRule"/>
</dbReference>
<keyword evidence="4 6" id="KW-0173">Coenzyme A biosynthesis</keyword>
<accession>A0A2V2N6E9</accession>
<comment type="pathway">
    <text evidence="6">Cofactor biosynthesis; coenzyme A biosynthesis.</text>
</comment>
<comment type="catalytic activity">
    <reaction evidence="6">
        <text>3'-dephospho-CoA + GTP = GDP + CoA + H(+)</text>
        <dbReference type="Rhea" id="RHEA:61156"/>
        <dbReference type="ChEBI" id="CHEBI:15378"/>
        <dbReference type="ChEBI" id="CHEBI:37565"/>
        <dbReference type="ChEBI" id="CHEBI:57287"/>
        <dbReference type="ChEBI" id="CHEBI:57328"/>
        <dbReference type="ChEBI" id="CHEBI:58189"/>
        <dbReference type="EC" id="2.7.1.237"/>
    </reaction>
</comment>
<dbReference type="GO" id="GO:0015937">
    <property type="term" value="P:coenzyme A biosynthetic process"/>
    <property type="evidence" value="ECO:0007669"/>
    <property type="project" value="UniProtKB-UniRule"/>
</dbReference>
<evidence type="ECO:0000256" key="6">
    <source>
        <dbReference type="HAMAP-Rule" id="MF_00590"/>
    </source>
</evidence>
<organism evidence="7 8">
    <name type="scientific">Methanospirillum stamsii</name>
    <dbReference type="NCBI Taxonomy" id="1277351"/>
    <lineage>
        <taxon>Archaea</taxon>
        <taxon>Methanobacteriati</taxon>
        <taxon>Methanobacteriota</taxon>
        <taxon>Stenosarchaea group</taxon>
        <taxon>Methanomicrobia</taxon>
        <taxon>Methanomicrobiales</taxon>
        <taxon>Methanospirillaceae</taxon>
        <taxon>Methanospirillum</taxon>
    </lineage>
</organism>
<evidence type="ECO:0000256" key="3">
    <source>
        <dbReference type="ARBA" id="ARBA00022777"/>
    </source>
</evidence>
<feature type="binding site" evidence="6">
    <location>
        <position position="41"/>
    </location>
    <ligand>
        <name>GTP</name>
        <dbReference type="ChEBI" id="CHEBI:37565"/>
    </ligand>
</feature>
<evidence type="ECO:0000313" key="8">
    <source>
        <dbReference type="Proteomes" id="UP000245934"/>
    </source>
</evidence>
<comment type="caution">
    <text evidence="7">The sequence shown here is derived from an EMBL/GenBank/DDBJ whole genome shotgun (WGS) entry which is preliminary data.</text>
</comment>
<evidence type="ECO:0000256" key="2">
    <source>
        <dbReference type="ARBA" id="ARBA00022741"/>
    </source>
</evidence>
<keyword evidence="1 6" id="KW-0808">Transferase</keyword>
<dbReference type="HAMAP" id="MF_00590">
    <property type="entry name" value="Dephospho_CoA_kinase_GTP_dep"/>
    <property type="match status" value="1"/>
</dbReference>
<dbReference type="RefSeq" id="WP_109939729.1">
    <property type="nucleotide sequence ID" value="NZ_CP176366.1"/>
</dbReference>
<feature type="binding site" evidence="6">
    <location>
        <position position="112"/>
    </location>
    <ligand>
        <name>GTP</name>
        <dbReference type="ChEBI" id="CHEBI:37565"/>
    </ligand>
</feature>
<dbReference type="InterPro" id="IPR007164">
    <property type="entry name" value="GTP-dep_dephospho-CoA_kin"/>
</dbReference>
<dbReference type="PANTHER" id="PTHR40732:SF1">
    <property type="entry name" value="GTP-DEPENDENT DEPHOSPHO-COA KINASE"/>
    <property type="match status" value="1"/>
</dbReference>
<feature type="binding site" evidence="6">
    <location>
        <position position="59"/>
    </location>
    <ligand>
        <name>GTP</name>
        <dbReference type="ChEBI" id="CHEBI:37565"/>
    </ligand>
</feature>
<dbReference type="EC" id="2.7.1.237" evidence="6"/>
<sequence length="167" mass="18450">MRVLPDKHRHLFKEPFGTLFYSFDELLPYLPKTGVFSVGDVVTANLLKAGRPPDVAIIDGHTMRNPYPGVEIPHYYQMMVQNPPGGLTDELIQAICIAAKKPGTFIQVEGEEDLAVVPLAMQAPKGTVILYGQPGEGVVMLLVTDETKMRAHDLFNCFEEGESSHNI</sequence>
<keyword evidence="8" id="KW-1185">Reference proteome</keyword>
<protein>
    <recommendedName>
        <fullName evidence="6">GTP-dependent dephospho-CoA kinase</fullName>
        <ecNumber evidence="6">2.7.1.237</ecNumber>
    </recommendedName>
    <alternativeName>
        <fullName evidence="6">Dephospho-coenzyme A kinase</fullName>
        <shortName evidence="6">DPCK</shortName>
    </alternativeName>
</protein>